<accession>A0A7S8EDH3</accession>
<evidence type="ECO:0000256" key="1">
    <source>
        <dbReference type="ARBA" id="ARBA00008520"/>
    </source>
</evidence>
<proteinExistence type="inferred from homology"/>
<protein>
    <submittedName>
        <fullName evidence="4">Sugar ABC transporter substrate-binding protein</fullName>
    </submittedName>
</protein>
<dbReference type="Proteomes" id="UP000594468">
    <property type="component" value="Chromosome"/>
</dbReference>
<evidence type="ECO:0000313" key="5">
    <source>
        <dbReference type="Proteomes" id="UP000594468"/>
    </source>
</evidence>
<reference evidence="4 5" key="1">
    <citation type="submission" date="2020-02" db="EMBL/GenBank/DDBJ databases">
        <authorList>
            <person name="Zheng R.K."/>
            <person name="Sun C.M."/>
        </authorList>
    </citation>
    <scope>NUCLEOTIDE SEQUENCE [LARGE SCALE GENOMIC DNA]</scope>
    <source>
        <strain evidence="5">rifampicinis</strain>
    </source>
</reference>
<dbReference type="GO" id="GO:0015768">
    <property type="term" value="P:maltose transport"/>
    <property type="evidence" value="ECO:0007669"/>
    <property type="project" value="TreeGrafter"/>
</dbReference>
<dbReference type="AlphaFoldDB" id="A0A7S8EDH3"/>
<dbReference type="GO" id="GO:0055052">
    <property type="term" value="C:ATP-binding cassette (ABC) transporter complex, substrate-binding subunit-containing"/>
    <property type="evidence" value="ECO:0007669"/>
    <property type="project" value="TreeGrafter"/>
</dbReference>
<dbReference type="InterPro" id="IPR006059">
    <property type="entry name" value="SBP"/>
</dbReference>
<dbReference type="CDD" id="cd13585">
    <property type="entry name" value="PBP2_TMBP_like"/>
    <property type="match status" value="1"/>
</dbReference>
<evidence type="ECO:0000313" key="4">
    <source>
        <dbReference type="EMBL" id="QPC84970.1"/>
    </source>
</evidence>
<dbReference type="SUPFAM" id="SSF53850">
    <property type="entry name" value="Periplasmic binding protein-like II"/>
    <property type="match status" value="1"/>
</dbReference>
<dbReference type="EMBL" id="CP062983">
    <property type="protein sequence ID" value="QPC84970.1"/>
    <property type="molecule type" value="Genomic_DNA"/>
</dbReference>
<keyword evidence="5" id="KW-1185">Reference proteome</keyword>
<sequence length="404" mass="44824">MISGLSLAQDEAVELDLAVWGNSAELQGFQDIIDAYEADHPNVTINLLERPGDGMREQVVAEMAAGEAPDIVRAGFRGDVAFYASAGGVIDLSPYLEEGFSDDFFEGAWTISNYDGAPYSLPLHSDTHAIFYNKDYFEQIGVEVPQTMDECWSWDEFNEVSARLRDETDADYGHVMLWNGKRWLMFLYGNGGQLLNEDHTEPAIVSPEGIETIEWTQGWYQDGLAPLSTSMKYSVEGQLLFINGAAGMMITGSWWIPWLQENMTNYGWGVTYLPCSGNGQDADLGGTGLAVTKDSEYPEIAADFIKFATNTENMQNYAVTGFFTPVRYSALEGIEYPEFSDEMTLFGEVAQTTNPQKAAVQGMEIFPEIDLILRDELELAFTSGQSAEQTAQNIADKITRVLED</sequence>
<dbReference type="PANTHER" id="PTHR30061:SF50">
    <property type="entry name" value="MALTOSE_MALTODEXTRIN-BINDING PERIPLASMIC PROTEIN"/>
    <property type="match status" value="1"/>
</dbReference>
<dbReference type="Gene3D" id="3.40.190.10">
    <property type="entry name" value="Periplasmic binding protein-like II"/>
    <property type="match status" value="1"/>
</dbReference>
<gene>
    <name evidence="4" type="ORF">G4Y79_11545</name>
</gene>
<dbReference type="GO" id="GO:1901982">
    <property type="term" value="F:maltose binding"/>
    <property type="evidence" value="ECO:0007669"/>
    <property type="project" value="TreeGrafter"/>
</dbReference>
<dbReference type="GO" id="GO:0042956">
    <property type="term" value="P:maltodextrin transmembrane transport"/>
    <property type="evidence" value="ECO:0007669"/>
    <property type="project" value="TreeGrafter"/>
</dbReference>
<name>A0A7S8EDH3_9CHLR</name>
<dbReference type="PANTHER" id="PTHR30061">
    <property type="entry name" value="MALTOSE-BINDING PERIPLASMIC PROTEIN"/>
    <property type="match status" value="1"/>
</dbReference>
<dbReference type="RefSeq" id="WP_195173033.1">
    <property type="nucleotide sequence ID" value="NZ_CP062983.1"/>
</dbReference>
<keyword evidence="3" id="KW-0732">Signal</keyword>
<organism evidence="4 5">
    <name type="scientific">Phototrophicus methaneseepsis</name>
    <dbReference type="NCBI Taxonomy" id="2710758"/>
    <lineage>
        <taxon>Bacteria</taxon>
        <taxon>Bacillati</taxon>
        <taxon>Chloroflexota</taxon>
        <taxon>Candidatus Thermofontia</taxon>
        <taxon>Phototrophicales</taxon>
        <taxon>Phototrophicaceae</taxon>
        <taxon>Phototrophicus</taxon>
    </lineage>
</organism>
<evidence type="ECO:0000256" key="3">
    <source>
        <dbReference type="ARBA" id="ARBA00022729"/>
    </source>
</evidence>
<dbReference type="Pfam" id="PF01547">
    <property type="entry name" value="SBP_bac_1"/>
    <property type="match status" value="1"/>
</dbReference>
<dbReference type="KEGG" id="pmet:G4Y79_11545"/>
<keyword evidence="2" id="KW-0813">Transport</keyword>
<evidence type="ECO:0000256" key="2">
    <source>
        <dbReference type="ARBA" id="ARBA00022448"/>
    </source>
</evidence>
<comment type="similarity">
    <text evidence="1">Belongs to the bacterial solute-binding protein 1 family.</text>
</comment>